<dbReference type="EMBL" id="JAAKFY010000003">
    <property type="protein sequence ID" value="KAF3859528.1"/>
    <property type="molecule type" value="Genomic_DNA"/>
</dbReference>
<evidence type="ECO:0000259" key="1">
    <source>
        <dbReference type="PROSITE" id="PS51184"/>
    </source>
</evidence>
<dbReference type="Pfam" id="PF02928">
    <property type="entry name" value="zf-C5HC2"/>
    <property type="match status" value="1"/>
</dbReference>
<dbReference type="Proteomes" id="UP000518266">
    <property type="component" value="Unassembled WGS sequence"/>
</dbReference>
<comment type="caution">
    <text evidence="2">The sequence shown here is derived from an EMBL/GenBank/DDBJ whole genome shotgun (WGS) entry which is preliminary data.</text>
</comment>
<dbReference type="InterPro" id="IPR003347">
    <property type="entry name" value="JmjC_dom"/>
</dbReference>
<dbReference type="AlphaFoldDB" id="A0A7J5ZGN1"/>
<dbReference type="Gene3D" id="2.60.120.650">
    <property type="entry name" value="Cupin"/>
    <property type="match status" value="1"/>
</dbReference>
<dbReference type="InterPro" id="IPR048615">
    <property type="entry name" value="KDM5_C-hel"/>
</dbReference>
<dbReference type="PROSITE" id="PS51184">
    <property type="entry name" value="JMJC"/>
    <property type="match status" value="1"/>
</dbReference>
<accession>A0A7J5ZGN1</accession>
<gene>
    <name evidence="2" type="ORF">F7725_021927</name>
</gene>
<dbReference type="PANTHER" id="PTHR10694">
    <property type="entry name" value="LYSINE-SPECIFIC DEMETHYLASE"/>
    <property type="match status" value="1"/>
</dbReference>
<evidence type="ECO:0000313" key="2">
    <source>
        <dbReference type="EMBL" id="KAF3859528.1"/>
    </source>
</evidence>
<dbReference type="GO" id="GO:0000785">
    <property type="term" value="C:chromatin"/>
    <property type="evidence" value="ECO:0007669"/>
    <property type="project" value="TreeGrafter"/>
</dbReference>
<keyword evidence="3" id="KW-1185">Reference proteome</keyword>
<evidence type="ECO:0000313" key="3">
    <source>
        <dbReference type="Proteomes" id="UP000518266"/>
    </source>
</evidence>
<dbReference type="GO" id="GO:0005634">
    <property type="term" value="C:nucleus"/>
    <property type="evidence" value="ECO:0007669"/>
    <property type="project" value="TreeGrafter"/>
</dbReference>
<dbReference type="GO" id="GO:0006355">
    <property type="term" value="P:regulation of DNA-templated transcription"/>
    <property type="evidence" value="ECO:0007669"/>
    <property type="project" value="TreeGrafter"/>
</dbReference>
<dbReference type="Pfam" id="PF02373">
    <property type="entry name" value="JmjC"/>
    <property type="match status" value="1"/>
</dbReference>
<dbReference type="SUPFAM" id="SSF51197">
    <property type="entry name" value="Clavaminate synthase-like"/>
    <property type="match status" value="1"/>
</dbReference>
<proteinExistence type="predicted"/>
<dbReference type="OrthoDB" id="1678912at2759"/>
<dbReference type="Pfam" id="PF21323">
    <property type="entry name" value="KDM5_C-hel"/>
    <property type="match status" value="1"/>
</dbReference>
<feature type="domain" description="JmjC" evidence="1">
    <location>
        <begin position="1"/>
        <end position="71"/>
    </location>
</feature>
<organism evidence="2 3">
    <name type="scientific">Dissostichus mawsoni</name>
    <name type="common">Antarctic cod</name>
    <dbReference type="NCBI Taxonomy" id="36200"/>
    <lineage>
        <taxon>Eukaryota</taxon>
        <taxon>Metazoa</taxon>
        <taxon>Chordata</taxon>
        <taxon>Craniata</taxon>
        <taxon>Vertebrata</taxon>
        <taxon>Euteleostomi</taxon>
        <taxon>Actinopterygii</taxon>
        <taxon>Neopterygii</taxon>
        <taxon>Teleostei</taxon>
        <taxon>Neoteleostei</taxon>
        <taxon>Acanthomorphata</taxon>
        <taxon>Eupercaria</taxon>
        <taxon>Perciformes</taxon>
        <taxon>Notothenioidei</taxon>
        <taxon>Nototheniidae</taxon>
        <taxon>Dissostichus</taxon>
    </lineage>
</organism>
<reference evidence="2 3" key="1">
    <citation type="submission" date="2020-03" db="EMBL/GenBank/DDBJ databases">
        <title>Dissostichus mawsoni Genome sequencing and assembly.</title>
        <authorList>
            <person name="Park H."/>
        </authorList>
    </citation>
    <scope>NUCLEOTIDE SEQUENCE [LARGE SCALE GENOMIC DNA]</scope>
    <source>
        <strain evidence="2">DM0001</strain>
        <tissue evidence="2">Muscle</tissue>
    </source>
</reference>
<name>A0A7J5ZGN1_DISMA</name>
<dbReference type="InterPro" id="IPR004198">
    <property type="entry name" value="Znf_C5HC2"/>
</dbReference>
<protein>
    <recommendedName>
        <fullName evidence="1">JmjC domain-containing protein</fullName>
    </recommendedName>
</protein>
<dbReference type="GO" id="GO:0034647">
    <property type="term" value="F:histone H3K4me/H3K4me2/H3K4me3 demethylase activity"/>
    <property type="evidence" value="ECO:0007669"/>
    <property type="project" value="TreeGrafter"/>
</dbReference>
<sequence length="227" mass="26197">MKKLAPELFDSQPDLLHQLVYRTNQCAGEFVVTFPRAYHSGFNQGYNFAEAVNFCTADWLPMGRQCVSHYRRLHRYCVFSHEELLCKMAADPESLDVELAAAVCKEIGDMMEEETKLRQAVQEMGILSSEQEVFELLPDDERQCYKCKTTCFLSALTCPCSPDRLVCLTHAADLCDCALGNKYRYDLEEFPAMLYGVKIRAQSYDTWAKRVSDWLGCRPEKQERFYT</sequence>
<dbReference type="PANTHER" id="PTHR10694:SF17">
    <property type="entry name" value="LYSINE-SPECIFIC DEMETHYLASE 5A"/>
    <property type="match status" value="1"/>
</dbReference>